<organism evidence="2 3">
    <name type="scientific">Lucilia cuprina</name>
    <name type="common">Green bottle fly</name>
    <name type="synonym">Australian sheep blowfly</name>
    <dbReference type="NCBI Taxonomy" id="7375"/>
    <lineage>
        <taxon>Eukaryota</taxon>
        <taxon>Metazoa</taxon>
        <taxon>Ecdysozoa</taxon>
        <taxon>Arthropoda</taxon>
        <taxon>Hexapoda</taxon>
        <taxon>Insecta</taxon>
        <taxon>Pterygota</taxon>
        <taxon>Neoptera</taxon>
        <taxon>Endopterygota</taxon>
        <taxon>Diptera</taxon>
        <taxon>Brachycera</taxon>
        <taxon>Muscomorpha</taxon>
        <taxon>Oestroidea</taxon>
        <taxon>Calliphoridae</taxon>
        <taxon>Luciliinae</taxon>
        <taxon>Lucilia</taxon>
    </lineage>
</organism>
<evidence type="ECO:0000256" key="1">
    <source>
        <dbReference type="SAM" id="Phobius"/>
    </source>
</evidence>
<evidence type="ECO:0000313" key="2">
    <source>
        <dbReference type="EMBL" id="KNC24014.1"/>
    </source>
</evidence>
<keyword evidence="1" id="KW-0472">Membrane</keyword>
<dbReference type="Proteomes" id="UP000037069">
    <property type="component" value="Unassembled WGS sequence"/>
</dbReference>
<keyword evidence="1" id="KW-0812">Transmembrane</keyword>
<keyword evidence="3" id="KW-1185">Reference proteome</keyword>
<feature type="transmembrane region" description="Helical" evidence="1">
    <location>
        <begin position="64"/>
        <end position="81"/>
    </location>
</feature>
<gene>
    <name evidence="2" type="ORF">FF38_00224</name>
</gene>
<feature type="transmembrane region" description="Helical" evidence="1">
    <location>
        <begin position="32"/>
        <end position="52"/>
    </location>
</feature>
<accession>A0A0L0BXL7</accession>
<proteinExistence type="predicted"/>
<dbReference type="EMBL" id="JRES01001277">
    <property type="protein sequence ID" value="KNC24014.1"/>
    <property type="molecule type" value="Genomic_DNA"/>
</dbReference>
<name>A0A0L0BXL7_LUCCU</name>
<evidence type="ECO:0000313" key="3">
    <source>
        <dbReference type="Proteomes" id="UP000037069"/>
    </source>
</evidence>
<comment type="caution">
    <text evidence="2">The sequence shown here is derived from an EMBL/GenBank/DDBJ whole genome shotgun (WGS) entry which is preliminary data.</text>
</comment>
<reference evidence="2 3" key="1">
    <citation type="journal article" date="2015" name="Nat. Commun.">
        <title>Lucilia cuprina genome unlocks parasitic fly biology to underpin future interventions.</title>
        <authorList>
            <person name="Anstead C.A."/>
            <person name="Korhonen P.K."/>
            <person name="Young N.D."/>
            <person name="Hall R.S."/>
            <person name="Jex A.R."/>
            <person name="Murali S.C."/>
            <person name="Hughes D.S."/>
            <person name="Lee S.F."/>
            <person name="Perry T."/>
            <person name="Stroehlein A.J."/>
            <person name="Ansell B.R."/>
            <person name="Breugelmans B."/>
            <person name="Hofmann A."/>
            <person name="Qu J."/>
            <person name="Dugan S."/>
            <person name="Lee S.L."/>
            <person name="Chao H."/>
            <person name="Dinh H."/>
            <person name="Han Y."/>
            <person name="Doddapaneni H.V."/>
            <person name="Worley K.C."/>
            <person name="Muzny D.M."/>
            <person name="Ioannidis P."/>
            <person name="Waterhouse R.M."/>
            <person name="Zdobnov E.M."/>
            <person name="James P.J."/>
            <person name="Bagnall N.H."/>
            <person name="Kotze A.C."/>
            <person name="Gibbs R.A."/>
            <person name="Richards S."/>
            <person name="Batterham P."/>
            <person name="Gasser R.B."/>
        </authorList>
    </citation>
    <scope>NUCLEOTIDE SEQUENCE [LARGE SCALE GENOMIC DNA]</scope>
    <source>
        <strain evidence="2 3">LS</strain>
        <tissue evidence="2">Full body</tissue>
    </source>
</reference>
<dbReference type="AlphaFoldDB" id="A0A0L0BXL7"/>
<protein>
    <submittedName>
        <fullName evidence="2">Uncharacterized protein</fullName>
    </submittedName>
</protein>
<sequence>MPSGCISGCNAESHCRCNDFLINKDGVVGVEVVNDSVVVVVVAAVAAIFVVGGSGIDDDVDNELLYNFFNLFAFILLSCKIPPAHKKNRISYLPCVIASVAAGVRCEDVAVVCTDNAVLAAAVAAGICCCTCELLLPAAVMPQPLASEVFICDSRSTKRCRIKFASNFVPFNGKTPFKIIIFTFGTNISNILKKQQNITANATNANEASCCDAMTIPTGAVIKHKTTTL</sequence>
<keyword evidence="1" id="KW-1133">Transmembrane helix</keyword>